<evidence type="ECO:0000313" key="1">
    <source>
        <dbReference type="EMBL" id="VGO21039.1"/>
    </source>
</evidence>
<dbReference type="AlphaFoldDB" id="A0A6C2UM35"/>
<name>A0A6C2UM35_9BACT</name>
<gene>
    <name evidence="1" type="ORF">SCARR_03108</name>
</gene>
<dbReference type="EMBL" id="CAAHFH010000002">
    <property type="protein sequence ID" value="VGO21039.1"/>
    <property type="molecule type" value="Genomic_DNA"/>
</dbReference>
<sequence>MKITLNINKSEKSLMCCMDMTGATSLVHKDWNQQ</sequence>
<evidence type="ECO:0000313" key="2">
    <source>
        <dbReference type="Proteomes" id="UP000346198"/>
    </source>
</evidence>
<proteinExistence type="predicted"/>
<protein>
    <submittedName>
        <fullName evidence="1">Uncharacterized protein</fullName>
    </submittedName>
</protein>
<accession>A0A6C2UM35</accession>
<organism evidence="1 2">
    <name type="scientific">Pontiella sulfatireligans</name>
    <dbReference type="NCBI Taxonomy" id="2750658"/>
    <lineage>
        <taxon>Bacteria</taxon>
        <taxon>Pseudomonadati</taxon>
        <taxon>Kiritimatiellota</taxon>
        <taxon>Kiritimatiellia</taxon>
        <taxon>Kiritimatiellales</taxon>
        <taxon>Pontiellaceae</taxon>
        <taxon>Pontiella</taxon>
    </lineage>
</organism>
<keyword evidence="2" id="KW-1185">Reference proteome</keyword>
<dbReference type="Proteomes" id="UP000346198">
    <property type="component" value="Unassembled WGS sequence"/>
</dbReference>
<reference evidence="1 2" key="1">
    <citation type="submission" date="2019-04" db="EMBL/GenBank/DDBJ databases">
        <authorList>
            <person name="Van Vliet M D."/>
        </authorList>
    </citation>
    <scope>NUCLEOTIDE SEQUENCE [LARGE SCALE GENOMIC DNA]</scope>
    <source>
        <strain evidence="1 2">F21</strain>
    </source>
</reference>